<evidence type="ECO:0000313" key="2">
    <source>
        <dbReference type="EMBL" id="TNN69708.1"/>
    </source>
</evidence>
<feature type="region of interest" description="Disordered" evidence="1">
    <location>
        <begin position="1"/>
        <end position="57"/>
    </location>
</feature>
<proteinExistence type="predicted"/>
<keyword evidence="3" id="KW-1185">Reference proteome</keyword>
<evidence type="ECO:0000313" key="3">
    <source>
        <dbReference type="Proteomes" id="UP000314294"/>
    </source>
</evidence>
<name>A0A4Z2HVL2_9TELE</name>
<organism evidence="2 3">
    <name type="scientific">Liparis tanakae</name>
    <name type="common">Tanaka's snailfish</name>
    <dbReference type="NCBI Taxonomy" id="230148"/>
    <lineage>
        <taxon>Eukaryota</taxon>
        <taxon>Metazoa</taxon>
        <taxon>Chordata</taxon>
        <taxon>Craniata</taxon>
        <taxon>Vertebrata</taxon>
        <taxon>Euteleostomi</taxon>
        <taxon>Actinopterygii</taxon>
        <taxon>Neopterygii</taxon>
        <taxon>Teleostei</taxon>
        <taxon>Neoteleostei</taxon>
        <taxon>Acanthomorphata</taxon>
        <taxon>Eupercaria</taxon>
        <taxon>Perciformes</taxon>
        <taxon>Cottioidei</taxon>
        <taxon>Cottales</taxon>
        <taxon>Liparidae</taxon>
        <taxon>Liparis</taxon>
    </lineage>
</organism>
<accession>A0A4Z2HVL2</accession>
<feature type="compositionally biased region" description="Basic and acidic residues" evidence="1">
    <location>
        <begin position="81"/>
        <end position="98"/>
    </location>
</feature>
<feature type="compositionally biased region" description="Basic and acidic residues" evidence="1">
    <location>
        <begin position="8"/>
        <end position="30"/>
    </location>
</feature>
<evidence type="ECO:0000256" key="1">
    <source>
        <dbReference type="SAM" id="MobiDB-lite"/>
    </source>
</evidence>
<feature type="compositionally biased region" description="Basic and acidic residues" evidence="1">
    <location>
        <begin position="38"/>
        <end position="57"/>
    </location>
</feature>
<reference evidence="2 3" key="1">
    <citation type="submission" date="2019-03" db="EMBL/GenBank/DDBJ databases">
        <title>First draft genome of Liparis tanakae, snailfish: a comprehensive survey of snailfish specific genes.</title>
        <authorList>
            <person name="Kim W."/>
            <person name="Song I."/>
            <person name="Jeong J.-H."/>
            <person name="Kim D."/>
            <person name="Kim S."/>
            <person name="Ryu S."/>
            <person name="Song J.Y."/>
            <person name="Lee S.K."/>
        </authorList>
    </citation>
    <scope>NUCLEOTIDE SEQUENCE [LARGE SCALE GENOMIC DNA]</scope>
    <source>
        <tissue evidence="2">Muscle</tissue>
    </source>
</reference>
<dbReference type="AlphaFoldDB" id="A0A4Z2HVL2"/>
<sequence>MADIFPLEMKHEKNLDQHHDVNTDSTRVLDHGGSSSLERYEKRSDDSTDTGSQRERGGWEWIAIRITSAESRESRRARKEMRRDKHEYSQQRRMDMKGRRAQSPCWNMATAPAPAA</sequence>
<dbReference type="EMBL" id="SRLO01000172">
    <property type="protein sequence ID" value="TNN69708.1"/>
    <property type="molecule type" value="Genomic_DNA"/>
</dbReference>
<dbReference type="Proteomes" id="UP000314294">
    <property type="component" value="Unassembled WGS sequence"/>
</dbReference>
<comment type="caution">
    <text evidence="2">The sequence shown here is derived from an EMBL/GenBank/DDBJ whole genome shotgun (WGS) entry which is preliminary data.</text>
</comment>
<protein>
    <submittedName>
        <fullName evidence="2">Uncharacterized protein</fullName>
    </submittedName>
</protein>
<gene>
    <name evidence="2" type="ORF">EYF80_020072</name>
</gene>
<feature type="region of interest" description="Disordered" evidence="1">
    <location>
        <begin position="70"/>
        <end position="116"/>
    </location>
</feature>